<dbReference type="InterPro" id="IPR004919">
    <property type="entry name" value="GmrSD_N"/>
</dbReference>
<evidence type="ECO:0000259" key="1">
    <source>
        <dbReference type="Pfam" id="PF03235"/>
    </source>
</evidence>
<evidence type="ECO:0000313" key="3">
    <source>
        <dbReference type="EMBL" id="SHG73986.1"/>
    </source>
</evidence>
<dbReference type="AlphaFoldDB" id="A0A1M5M9R2"/>
<feature type="domain" description="GmrSD restriction endonucleases C-terminal" evidence="2">
    <location>
        <begin position="676"/>
        <end position="758"/>
    </location>
</feature>
<organism evidence="3 4">
    <name type="scientific">Geodermatophilus nigrescens</name>
    <dbReference type="NCBI Taxonomy" id="1070870"/>
    <lineage>
        <taxon>Bacteria</taxon>
        <taxon>Bacillati</taxon>
        <taxon>Actinomycetota</taxon>
        <taxon>Actinomycetes</taxon>
        <taxon>Geodermatophilales</taxon>
        <taxon>Geodermatophilaceae</taxon>
        <taxon>Geodermatophilus</taxon>
    </lineage>
</organism>
<proteinExistence type="predicted"/>
<gene>
    <name evidence="3" type="ORF">SAMN05444351_3089</name>
</gene>
<dbReference type="PANTHER" id="PTHR35149:SF1">
    <property type="entry name" value="DUF5655 DOMAIN-CONTAINING PROTEIN"/>
    <property type="match status" value="1"/>
</dbReference>
<reference evidence="3 4" key="1">
    <citation type="submission" date="2016-11" db="EMBL/GenBank/DDBJ databases">
        <authorList>
            <person name="Jaros S."/>
            <person name="Januszkiewicz K."/>
            <person name="Wedrychowicz H."/>
        </authorList>
    </citation>
    <scope>NUCLEOTIDE SEQUENCE [LARGE SCALE GENOMIC DNA]</scope>
    <source>
        <strain evidence="3 4">DSM 45408</strain>
    </source>
</reference>
<dbReference type="InterPro" id="IPR011089">
    <property type="entry name" value="GmrSD_C"/>
</dbReference>
<keyword evidence="4" id="KW-1185">Reference proteome</keyword>
<protein>
    <recommendedName>
        <fullName evidence="5">DUF262 domain-containing protein</fullName>
    </recommendedName>
</protein>
<dbReference type="Pfam" id="PF07510">
    <property type="entry name" value="GmrSD_C"/>
    <property type="match status" value="1"/>
</dbReference>
<accession>A0A1M5M9R2</accession>
<sequence length="814" mass="90985">MHRLSRLSCGVNRSAVRQPYSNRLDRDTVATEAKEIFDANTRSLKELLCQNGLGLYIPAYQRPYGWDKAKVSRLIDDTLHGLAGLASSPDTFTFLGTVITIHDTNFATVHPAVRSETPSKVLTVIDGQQRLTTLLALTACLHAQIRVRHWRLFRGSQPSVEDEALTYLHDQTQQVLAPLAMSFAEVQQYGDVRIYPRMIRAFVDQWARKRPNNIYDSPLAHLIFDYATRAQEEDASGTRPTDYRARVRDEDVSAEGEADLVRRYADMRGYLNRLAAGEAGAEDMEALPPLAVLAADPGLQRATLGHEMPLAASSYLQEEPATSAAELARLLILAAYVLNRIALTVVQGKDENYAFTIFESLNTTGEPLTAIETFGPRVVRAEGLGEYSSSPARALFDDVKSYVEGFRAGDPRQNATRDLLVAFALAETGTKLSKRLADQRMYLKDEFERYVHSPQGRYEFLTSLRDTSSLVRSTWADAAQPLPDLPADSTTDTIRLCMSFLRQMNHSVTLGLMARYYSRAVRATGEARLDAARDLEAVLKAVTAFTVLWRGSRRTTGNIDQQHRELMMGTDNRTGMPRIARSKRRAEDAGMCHELPSVTALRAELSARLASAGGVADREQWLSLSKSLPHYSISTTLTRFMLLAAYHDSVEDSGDPGLLRQGRPDANPCLNWQSWNKSELMTIEHVAPQQMNSPGWASELYADKELVDRLGNLCLAPKAVNSSLGIRPWAEKRVLYRALGSRTHEEALAQLEAAQERGITFVQSTEELVNASHHMPHLVAVGQRSEEWNVEFVDERTERVLGLVWDRLRPWLEA</sequence>
<dbReference type="Proteomes" id="UP000184471">
    <property type="component" value="Unassembled WGS sequence"/>
</dbReference>
<dbReference type="EMBL" id="FQVX01000003">
    <property type="protein sequence ID" value="SHG73986.1"/>
    <property type="molecule type" value="Genomic_DNA"/>
</dbReference>
<dbReference type="OrthoDB" id="9798761at2"/>
<evidence type="ECO:0008006" key="5">
    <source>
        <dbReference type="Google" id="ProtNLM"/>
    </source>
</evidence>
<dbReference type="STRING" id="1070870.SAMN05444351_3089"/>
<dbReference type="Pfam" id="PF03235">
    <property type="entry name" value="GmrSD_N"/>
    <property type="match status" value="1"/>
</dbReference>
<evidence type="ECO:0000259" key="2">
    <source>
        <dbReference type="Pfam" id="PF07510"/>
    </source>
</evidence>
<dbReference type="PANTHER" id="PTHR35149">
    <property type="entry name" value="SLL5132 PROTEIN"/>
    <property type="match status" value="1"/>
</dbReference>
<name>A0A1M5M9R2_9ACTN</name>
<feature type="domain" description="GmrSD restriction endonucleases N-terminal" evidence="1">
    <location>
        <begin position="44"/>
        <end position="374"/>
    </location>
</feature>
<evidence type="ECO:0000313" key="4">
    <source>
        <dbReference type="Proteomes" id="UP000184471"/>
    </source>
</evidence>